<dbReference type="InterPro" id="IPR027417">
    <property type="entry name" value="P-loop_NTPase"/>
</dbReference>
<keyword evidence="1" id="KW-1133">Transmembrane helix</keyword>
<dbReference type="Proteomes" id="UP000559256">
    <property type="component" value="Unassembled WGS sequence"/>
</dbReference>
<organism evidence="2 3">
    <name type="scientific">Tetrapyrgos nigripes</name>
    <dbReference type="NCBI Taxonomy" id="182062"/>
    <lineage>
        <taxon>Eukaryota</taxon>
        <taxon>Fungi</taxon>
        <taxon>Dikarya</taxon>
        <taxon>Basidiomycota</taxon>
        <taxon>Agaricomycotina</taxon>
        <taxon>Agaricomycetes</taxon>
        <taxon>Agaricomycetidae</taxon>
        <taxon>Agaricales</taxon>
        <taxon>Marasmiineae</taxon>
        <taxon>Marasmiaceae</taxon>
        <taxon>Tetrapyrgos</taxon>
    </lineage>
</organism>
<evidence type="ECO:0000256" key="1">
    <source>
        <dbReference type="SAM" id="Phobius"/>
    </source>
</evidence>
<dbReference type="AlphaFoldDB" id="A0A8H5D6B3"/>
<evidence type="ECO:0000313" key="2">
    <source>
        <dbReference type="EMBL" id="KAF5354467.1"/>
    </source>
</evidence>
<evidence type="ECO:0008006" key="4">
    <source>
        <dbReference type="Google" id="ProtNLM"/>
    </source>
</evidence>
<protein>
    <recommendedName>
        <fullName evidence="4">Transmembrane protein</fullName>
    </recommendedName>
</protein>
<gene>
    <name evidence="2" type="ORF">D9758_012378</name>
</gene>
<reference evidence="2 3" key="1">
    <citation type="journal article" date="2020" name="ISME J.">
        <title>Uncovering the hidden diversity of litter-decomposition mechanisms in mushroom-forming fungi.</title>
        <authorList>
            <person name="Floudas D."/>
            <person name="Bentzer J."/>
            <person name="Ahren D."/>
            <person name="Johansson T."/>
            <person name="Persson P."/>
            <person name="Tunlid A."/>
        </authorList>
    </citation>
    <scope>NUCLEOTIDE SEQUENCE [LARGE SCALE GENOMIC DNA]</scope>
    <source>
        <strain evidence="2 3">CBS 291.85</strain>
    </source>
</reference>
<feature type="transmembrane region" description="Helical" evidence="1">
    <location>
        <begin position="7"/>
        <end position="33"/>
    </location>
</feature>
<name>A0A8H5D6B3_9AGAR</name>
<keyword evidence="1" id="KW-0812">Transmembrane</keyword>
<proteinExistence type="predicted"/>
<dbReference type="OrthoDB" id="2110130at2759"/>
<dbReference type="EMBL" id="JAACJM010000059">
    <property type="protein sequence ID" value="KAF5354467.1"/>
    <property type="molecule type" value="Genomic_DNA"/>
</dbReference>
<comment type="caution">
    <text evidence="2">The sequence shown here is derived from an EMBL/GenBank/DDBJ whole genome shotgun (WGS) entry which is preliminary data.</text>
</comment>
<sequence length="118" mass="13231">MVLSLNLCGVGTSLGLLSPSWMLVLVVSGLRWWSLGPGHFLGILFTSVLRLRFLEHVFMLFIFVGSVSLALRWRLHLFPNEPTNHLDMASIDALAKTIKEFEGGVVTIARFPTYRSSR</sequence>
<feature type="transmembrane region" description="Helical" evidence="1">
    <location>
        <begin position="53"/>
        <end position="71"/>
    </location>
</feature>
<accession>A0A8H5D6B3</accession>
<evidence type="ECO:0000313" key="3">
    <source>
        <dbReference type="Proteomes" id="UP000559256"/>
    </source>
</evidence>
<keyword evidence="3" id="KW-1185">Reference proteome</keyword>
<keyword evidence="1" id="KW-0472">Membrane</keyword>
<dbReference type="Gene3D" id="3.40.50.300">
    <property type="entry name" value="P-loop containing nucleotide triphosphate hydrolases"/>
    <property type="match status" value="1"/>
</dbReference>